<protein>
    <recommendedName>
        <fullName evidence="3">Lipoprotein</fullName>
    </recommendedName>
</protein>
<reference evidence="1 2" key="1">
    <citation type="submission" date="2013-12" db="EMBL/GenBank/DDBJ databases">
        <title>Draft genome sequence of Caloranaerobacter sp. H53214.</title>
        <authorList>
            <person name="Jiang L.J."/>
            <person name="Shao Z.Z."/>
            <person name="Long M.N."/>
        </authorList>
    </citation>
    <scope>NUCLEOTIDE SEQUENCE [LARGE SCALE GENOMIC DNA]</scope>
    <source>
        <strain evidence="1 2">H53214</strain>
    </source>
</reference>
<dbReference type="EMBL" id="AZTB01000112">
    <property type="protein sequence ID" value="KGG79446.1"/>
    <property type="molecule type" value="Genomic_DNA"/>
</dbReference>
<organism evidence="1 2">
    <name type="scientific">Caloranaerobacter azorensis H53214</name>
    <dbReference type="NCBI Taxonomy" id="1156417"/>
    <lineage>
        <taxon>Bacteria</taxon>
        <taxon>Bacillati</taxon>
        <taxon>Bacillota</taxon>
        <taxon>Tissierellia</taxon>
        <taxon>Tissierellales</taxon>
        <taxon>Thermohalobacteraceae</taxon>
        <taxon>Caloranaerobacter</taxon>
    </lineage>
</organism>
<evidence type="ECO:0008006" key="3">
    <source>
        <dbReference type="Google" id="ProtNLM"/>
    </source>
</evidence>
<proteinExistence type="predicted"/>
<dbReference type="Proteomes" id="UP000029622">
    <property type="component" value="Unassembled WGS sequence"/>
</dbReference>
<evidence type="ECO:0000313" key="2">
    <source>
        <dbReference type="Proteomes" id="UP000029622"/>
    </source>
</evidence>
<dbReference type="PROSITE" id="PS51257">
    <property type="entry name" value="PROKAR_LIPOPROTEIN"/>
    <property type="match status" value="1"/>
</dbReference>
<dbReference type="RefSeq" id="WP_035165161.1">
    <property type="nucleotide sequence ID" value="NZ_AZTB01000112.1"/>
</dbReference>
<evidence type="ECO:0000313" key="1">
    <source>
        <dbReference type="EMBL" id="KGG79446.1"/>
    </source>
</evidence>
<gene>
    <name evidence="1" type="ORF">Y919_12020</name>
</gene>
<name>A0A096DJH9_9FIRM</name>
<sequence>MKVKYLFVELIAILLLILVVGCNKVQIANKGPLSIYDIYIPEKAVFIDSKQSKDFLYEATIVVNAIKGNDKYQSLQFRVKITPKTGKTYTNVRATGFIDPSMKNIMPVNTYLVFGTQKLKGYTLNKNSRDQKGLIIGRTTWISRNMNIKYLINFLSKDILIKLTWENHTEFVKIKPEDITIKFEK</sequence>
<accession>A0A096DJH9</accession>
<comment type="caution">
    <text evidence="1">The sequence shown here is derived from an EMBL/GenBank/DDBJ whole genome shotgun (WGS) entry which is preliminary data.</text>
</comment>
<dbReference type="AlphaFoldDB" id="A0A096DJH9"/>